<keyword evidence="2" id="KW-1185">Reference proteome</keyword>
<dbReference type="EMBL" id="CAJVQC010045170">
    <property type="protein sequence ID" value="CAG8780861.1"/>
    <property type="molecule type" value="Genomic_DNA"/>
</dbReference>
<reference evidence="1" key="1">
    <citation type="submission" date="2021-06" db="EMBL/GenBank/DDBJ databases">
        <authorList>
            <person name="Kallberg Y."/>
            <person name="Tangrot J."/>
            <person name="Rosling A."/>
        </authorList>
    </citation>
    <scope>NUCLEOTIDE SEQUENCE</scope>
    <source>
        <strain evidence="1">MA461A</strain>
    </source>
</reference>
<sequence>MSIINEYDSSFRAFSTIIEQKVQNKLTKKRTDNTVETNYFIFKDNIFGFKDFKDLKKKDLLYNNCYLKQIYKDVCLAIRSYESSDEFSPKHFVAILSIALVPFIE</sequence>
<accession>A0ACA9R887</accession>
<name>A0ACA9R887_9GLOM</name>
<protein>
    <submittedName>
        <fullName evidence="1">32426_t:CDS:1</fullName>
    </submittedName>
</protein>
<organism evidence="1 2">
    <name type="scientific">Racocetra persica</name>
    <dbReference type="NCBI Taxonomy" id="160502"/>
    <lineage>
        <taxon>Eukaryota</taxon>
        <taxon>Fungi</taxon>
        <taxon>Fungi incertae sedis</taxon>
        <taxon>Mucoromycota</taxon>
        <taxon>Glomeromycotina</taxon>
        <taxon>Glomeromycetes</taxon>
        <taxon>Diversisporales</taxon>
        <taxon>Gigasporaceae</taxon>
        <taxon>Racocetra</taxon>
    </lineage>
</organism>
<evidence type="ECO:0000313" key="2">
    <source>
        <dbReference type="Proteomes" id="UP000789920"/>
    </source>
</evidence>
<comment type="caution">
    <text evidence="1">The sequence shown here is derived from an EMBL/GenBank/DDBJ whole genome shotgun (WGS) entry which is preliminary data.</text>
</comment>
<feature type="non-terminal residue" evidence="1">
    <location>
        <position position="105"/>
    </location>
</feature>
<dbReference type="Proteomes" id="UP000789920">
    <property type="component" value="Unassembled WGS sequence"/>
</dbReference>
<evidence type="ECO:0000313" key="1">
    <source>
        <dbReference type="EMBL" id="CAG8780861.1"/>
    </source>
</evidence>
<proteinExistence type="predicted"/>
<gene>
    <name evidence="1" type="ORF">RPERSI_LOCUS17557</name>
</gene>